<dbReference type="FunFam" id="3.30.230.70:FF:000001">
    <property type="entry name" value="Polyribonucleotide nucleotidyltransferase"/>
    <property type="match status" value="1"/>
</dbReference>
<comment type="caution">
    <text evidence="10">The sequence shown here is derived from an EMBL/GenBank/DDBJ whole genome shotgun (WGS) entry which is preliminary data.</text>
</comment>
<dbReference type="InterPro" id="IPR001247">
    <property type="entry name" value="ExoRNase_PH_dom1"/>
</dbReference>
<dbReference type="InterPro" id="IPR004088">
    <property type="entry name" value="KH_dom_type_1"/>
</dbReference>
<dbReference type="InterPro" id="IPR012162">
    <property type="entry name" value="PNPase"/>
</dbReference>
<dbReference type="RefSeq" id="WP_145735293.1">
    <property type="nucleotide sequence ID" value="NZ_VITR01000016.1"/>
</dbReference>
<dbReference type="InterPro" id="IPR036612">
    <property type="entry name" value="KH_dom_type_1_sf"/>
</dbReference>
<dbReference type="EMBL" id="VITR01000016">
    <property type="protein sequence ID" value="TWB36856.1"/>
    <property type="molecule type" value="Genomic_DNA"/>
</dbReference>
<evidence type="ECO:0000259" key="9">
    <source>
        <dbReference type="PROSITE" id="PS50126"/>
    </source>
</evidence>
<dbReference type="FunFam" id="2.40.50.140:FF:000107">
    <property type="entry name" value="Polyribonucleotide nucleotidyltransferase"/>
    <property type="match status" value="1"/>
</dbReference>
<name>A0A560GS51_9PROT</name>
<evidence type="ECO:0000256" key="4">
    <source>
        <dbReference type="ARBA" id="ARBA00022695"/>
    </source>
</evidence>
<sequence>MFKVFRKEMEWGGRKLVLETGKVARQADGAVIATYGDTVVLCTAVGAKSVKPGQDFFPLTVNYQEKAFAAGKIPGGFFKREGRPTEKEVLTSRLIDRPIRPLFIDGFRNEVQVVCTVLSHDLENDPDIVAMIGASAALTLSGLPFLGPVGGARVGYKDGEFILNPTLEQVETTDLDLVVAGTQEGVLMVESEAKELSEEIMLKAVMFGHTAFQPVINMIIDLAEQAAKDPWDLPAPAYDKAALKAKLSELVGADIRAAYTLTVKQERYEAVSTAKKKAVEALTAEGAYTAEAVGSTFKDLEADVLRGTVLETGKRIDGRTTVDIRPIVAEVGVLPRAHGSALFTRGETQALVVATLGTAQDEQIVDALEGEYRENFMLHYNFPPYSVGEAGRMGSPGRREIGHGKLAWRAVHPLLPAKEAFPYTLRLVSEITESNGSSSMATVCGTSLALMDAGVPLPRPVAGIAMGLIKEDTGVAVLSDILGDEDHLGDMDFKVAGTEAGVTALQMDIKITSITEEIMKVALAQAKDGRLHILGEMAKAIGGAREAVNQNAPRITVINIPKEKIRDVIGSGGKVIREIVEQTGAKIDIEDDGTVKVAAVDSKASDAAIKWIKGIVAEPELGEIYVGKVVKVMDFGAFVNFLGARDGLVHISELSPQRVAKVTDVVNQGDEVKVKVLGFDDRGKVKLSMKVVDQATGEDLSKKDKAEEA</sequence>
<dbReference type="Pfam" id="PF00013">
    <property type="entry name" value="KH_1"/>
    <property type="match status" value="1"/>
</dbReference>
<comment type="function">
    <text evidence="8">Involved in mRNA degradation. Catalyzes the phosphorolysis of single-stranded polyribonucleotides processively in the 3'- to 5'-direction.</text>
</comment>
<keyword evidence="3 8" id="KW-0808">Transferase</keyword>
<dbReference type="CDD" id="cd02393">
    <property type="entry name" value="KH-I_PNPase"/>
    <property type="match status" value="1"/>
</dbReference>
<dbReference type="Pfam" id="PF03725">
    <property type="entry name" value="RNase_PH_C"/>
    <property type="match status" value="1"/>
</dbReference>
<dbReference type="SUPFAM" id="SSF55666">
    <property type="entry name" value="Ribonuclease PH domain 2-like"/>
    <property type="match status" value="2"/>
</dbReference>
<dbReference type="PROSITE" id="PS50126">
    <property type="entry name" value="S1"/>
    <property type="match status" value="1"/>
</dbReference>
<keyword evidence="6 8" id="KW-0460">Magnesium</keyword>
<dbReference type="Pfam" id="PF00575">
    <property type="entry name" value="S1"/>
    <property type="match status" value="1"/>
</dbReference>
<dbReference type="FunFam" id="3.30.1370.10:FF:000001">
    <property type="entry name" value="Polyribonucleotide nucleotidyltransferase"/>
    <property type="match status" value="1"/>
</dbReference>
<dbReference type="GO" id="GO:0005829">
    <property type="term" value="C:cytosol"/>
    <property type="evidence" value="ECO:0007669"/>
    <property type="project" value="TreeGrafter"/>
</dbReference>
<evidence type="ECO:0000256" key="5">
    <source>
        <dbReference type="ARBA" id="ARBA00022723"/>
    </source>
</evidence>
<dbReference type="SUPFAM" id="SSF54211">
    <property type="entry name" value="Ribosomal protein S5 domain 2-like"/>
    <property type="match status" value="2"/>
</dbReference>
<comment type="similarity">
    <text evidence="1 8">Belongs to the polyribonucleotide nucleotidyltransferase family.</text>
</comment>
<comment type="subcellular location">
    <subcellularLocation>
        <location evidence="8">Cytoplasm</location>
    </subcellularLocation>
</comment>
<dbReference type="InterPro" id="IPR020568">
    <property type="entry name" value="Ribosomal_Su5_D2-typ_SF"/>
</dbReference>
<dbReference type="PIRSF" id="PIRSF005499">
    <property type="entry name" value="PNPase"/>
    <property type="match status" value="1"/>
</dbReference>
<gene>
    <name evidence="8" type="primary">pnp</name>
    <name evidence="10" type="ORF">FBZ90_11679</name>
</gene>
<comment type="cofactor">
    <cofactor evidence="8">
        <name>Mg(2+)</name>
        <dbReference type="ChEBI" id="CHEBI:18420"/>
    </cofactor>
</comment>
<dbReference type="InterPro" id="IPR015848">
    <property type="entry name" value="PNPase_PH_RNA-bd_bac/org-type"/>
</dbReference>
<evidence type="ECO:0000256" key="2">
    <source>
        <dbReference type="ARBA" id="ARBA00022490"/>
    </source>
</evidence>
<keyword evidence="11" id="KW-1185">Reference proteome</keyword>
<dbReference type="FunFam" id="3.30.230.70:FF:000002">
    <property type="entry name" value="Polyribonucleotide nucleotidyltransferase"/>
    <property type="match status" value="1"/>
</dbReference>
<dbReference type="Pfam" id="PF01138">
    <property type="entry name" value="RNase_PH"/>
    <property type="match status" value="2"/>
</dbReference>
<comment type="catalytic activity">
    <reaction evidence="8">
        <text>RNA(n+1) + phosphate = RNA(n) + a ribonucleoside 5'-diphosphate</text>
        <dbReference type="Rhea" id="RHEA:22096"/>
        <dbReference type="Rhea" id="RHEA-COMP:14527"/>
        <dbReference type="Rhea" id="RHEA-COMP:17342"/>
        <dbReference type="ChEBI" id="CHEBI:43474"/>
        <dbReference type="ChEBI" id="CHEBI:57930"/>
        <dbReference type="ChEBI" id="CHEBI:140395"/>
        <dbReference type="EC" id="2.7.7.8"/>
    </reaction>
</comment>
<organism evidence="10 11">
    <name type="scientific">Nitrospirillum amazonense</name>
    <dbReference type="NCBI Taxonomy" id="28077"/>
    <lineage>
        <taxon>Bacteria</taxon>
        <taxon>Pseudomonadati</taxon>
        <taxon>Pseudomonadota</taxon>
        <taxon>Alphaproteobacteria</taxon>
        <taxon>Rhodospirillales</taxon>
        <taxon>Azospirillaceae</taxon>
        <taxon>Nitrospirillum</taxon>
    </lineage>
</organism>
<evidence type="ECO:0000256" key="1">
    <source>
        <dbReference type="ARBA" id="ARBA00007404"/>
    </source>
</evidence>
<keyword evidence="4 8" id="KW-0548">Nucleotidyltransferase</keyword>
<dbReference type="InterPro" id="IPR003029">
    <property type="entry name" value="S1_domain"/>
</dbReference>
<dbReference type="CDD" id="cd11364">
    <property type="entry name" value="RNase_PH_PNPase_2"/>
    <property type="match status" value="1"/>
</dbReference>
<dbReference type="GO" id="GO:0000175">
    <property type="term" value="F:3'-5'-RNA exonuclease activity"/>
    <property type="evidence" value="ECO:0007669"/>
    <property type="project" value="TreeGrafter"/>
</dbReference>
<dbReference type="InterPro" id="IPR027408">
    <property type="entry name" value="PNPase/RNase_PH_dom_sf"/>
</dbReference>
<accession>A0A560GS51</accession>
<dbReference type="PROSITE" id="PS50084">
    <property type="entry name" value="KH_TYPE_1"/>
    <property type="match status" value="1"/>
</dbReference>
<dbReference type="AlphaFoldDB" id="A0A560GS51"/>
<dbReference type="SMART" id="SM00316">
    <property type="entry name" value="S1"/>
    <property type="match status" value="1"/>
</dbReference>
<dbReference type="SUPFAM" id="SSF50249">
    <property type="entry name" value="Nucleic acid-binding proteins"/>
    <property type="match status" value="1"/>
</dbReference>
<evidence type="ECO:0000313" key="10">
    <source>
        <dbReference type="EMBL" id="TWB36856.1"/>
    </source>
</evidence>
<dbReference type="NCBIfam" id="NF008805">
    <property type="entry name" value="PRK11824.1"/>
    <property type="match status" value="1"/>
</dbReference>
<dbReference type="GO" id="GO:0004654">
    <property type="term" value="F:polyribonucleotide nucleotidyltransferase activity"/>
    <property type="evidence" value="ECO:0007669"/>
    <property type="project" value="UniProtKB-UniRule"/>
</dbReference>
<proteinExistence type="inferred from homology"/>
<dbReference type="GO" id="GO:0006396">
    <property type="term" value="P:RNA processing"/>
    <property type="evidence" value="ECO:0007669"/>
    <property type="project" value="InterPro"/>
</dbReference>
<dbReference type="SMART" id="SM00322">
    <property type="entry name" value="KH"/>
    <property type="match status" value="1"/>
</dbReference>
<keyword evidence="2 8" id="KW-0963">Cytoplasm</keyword>
<dbReference type="SUPFAM" id="SSF54791">
    <property type="entry name" value="Eukaryotic type KH-domain (KH-domain type I)"/>
    <property type="match status" value="1"/>
</dbReference>
<feature type="domain" description="S1 motif" evidence="9">
    <location>
        <begin position="622"/>
        <end position="690"/>
    </location>
</feature>
<evidence type="ECO:0000256" key="6">
    <source>
        <dbReference type="ARBA" id="ARBA00022842"/>
    </source>
</evidence>
<dbReference type="PANTHER" id="PTHR11252:SF0">
    <property type="entry name" value="POLYRIBONUCLEOTIDE NUCLEOTIDYLTRANSFERASE 1, MITOCHONDRIAL"/>
    <property type="match status" value="1"/>
</dbReference>
<dbReference type="InterPro" id="IPR012340">
    <property type="entry name" value="NA-bd_OB-fold"/>
</dbReference>
<dbReference type="HAMAP" id="MF_01595">
    <property type="entry name" value="PNPase"/>
    <property type="match status" value="1"/>
</dbReference>
<reference evidence="10 11" key="1">
    <citation type="submission" date="2019-06" db="EMBL/GenBank/DDBJ databases">
        <title>Genomic Encyclopedia of Type Strains, Phase IV (KMG-V): Genome sequencing to study the core and pangenomes of soil and plant-associated prokaryotes.</title>
        <authorList>
            <person name="Whitman W."/>
        </authorList>
    </citation>
    <scope>NUCLEOTIDE SEQUENCE [LARGE SCALE GENOMIC DNA]</scope>
    <source>
        <strain evidence="10 11">BR 11622</strain>
    </source>
</reference>
<feature type="binding site" evidence="8">
    <location>
        <position position="492"/>
    </location>
    <ligand>
        <name>Mg(2+)</name>
        <dbReference type="ChEBI" id="CHEBI:18420"/>
    </ligand>
</feature>
<dbReference type="GO" id="GO:0003723">
    <property type="term" value="F:RNA binding"/>
    <property type="evidence" value="ECO:0007669"/>
    <property type="project" value="UniProtKB-UniRule"/>
</dbReference>
<dbReference type="Gene3D" id="3.30.1370.10">
    <property type="entry name" value="K Homology domain, type 1"/>
    <property type="match status" value="1"/>
</dbReference>
<dbReference type="Pfam" id="PF03726">
    <property type="entry name" value="PNPase"/>
    <property type="match status" value="1"/>
</dbReference>
<dbReference type="InterPro" id="IPR004087">
    <property type="entry name" value="KH_dom"/>
</dbReference>
<dbReference type="InterPro" id="IPR036345">
    <property type="entry name" value="ExoRNase_PH_dom2_sf"/>
</dbReference>
<evidence type="ECO:0000256" key="8">
    <source>
        <dbReference type="HAMAP-Rule" id="MF_01595"/>
    </source>
</evidence>
<dbReference type="OrthoDB" id="9804305at2"/>
<dbReference type="NCBIfam" id="TIGR03591">
    <property type="entry name" value="polynuc_phos"/>
    <property type="match status" value="1"/>
</dbReference>
<dbReference type="CDD" id="cd04472">
    <property type="entry name" value="S1_PNPase"/>
    <property type="match status" value="1"/>
</dbReference>
<dbReference type="InterPro" id="IPR015847">
    <property type="entry name" value="ExoRNase_PH_dom2"/>
</dbReference>
<dbReference type="CDD" id="cd11363">
    <property type="entry name" value="RNase_PH_PNPase_1"/>
    <property type="match status" value="1"/>
</dbReference>
<dbReference type="EC" id="2.7.7.8" evidence="8"/>
<dbReference type="Proteomes" id="UP000315751">
    <property type="component" value="Unassembled WGS sequence"/>
</dbReference>
<keyword evidence="7 8" id="KW-0694">RNA-binding</keyword>
<evidence type="ECO:0000313" key="11">
    <source>
        <dbReference type="Proteomes" id="UP000315751"/>
    </source>
</evidence>
<keyword evidence="5 8" id="KW-0479">Metal-binding</keyword>
<evidence type="ECO:0000256" key="7">
    <source>
        <dbReference type="ARBA" id="ARBA00022884"/>
    </source>
</evidence>
<feature type="binding site" evidence="8">
    <location>
        <position position="486"/>
    </location>
    <ligand>
        <name>Mg(2+)</name>
        <dbReference type="ChEBI" id="CHEBI:18420"/>
    </ligand>
</feature>
<evidence type="ECO:0000256" key="3">
    <source>
        <dbReference type="ARBA" id="ARBA00022679"/>
    </source>
</evidence>
<dbReference type="GO" id="GO:0006402">
    <property type="term" value="P:mRNA catabolic process"/>
    <property type="evidence" value="ECO:0007669"/>
    <property type="project" value="UniProtKB-UniRule"/>
</dbReference>
<protein>
    <recommendedName>
        <fullName evidence="8">Polyribonucleotide nucleotidyltransferase</fullName>
        <ecNumber evidence="8">2.7.7.8</ecNumber>
    </recommendedName>
    <alternativeName>
        <fullName evidence="8">Polynucleotide phosphorylase</fullName>
        <shortName evidence="8">PNPase</shortName>
    </alternativeName>
</protein>
<dbReference type="GO" id="GO:0000287">
    <property type="term" value="F:magnesium ion binding"/>
    <property type="evidence" value="ECO:0007669"/>
    <property type="project" value="UniProtKB-UniRule"/>
</dbReference>
<dbReference type="PANTHER" id="PTHR11252">
    <property type="entry name" value="POLYRIBONUCLEOTIDE NUCLEOTIDYLTRANSFERASE"/>
    <property type="match status" value="1"/>
</dbReference>
<dbReference type="Gene3D" id="3.30.230.70">
    <property type="entry name" value="GHMP Kinase, N-terminal domain"/>
    <property type="match status" value="2"/>
</dbReference>
<dbReference type="Gene3D" id="2.40.50.140">
    <property type="entry name" value="Nucleic acid-binding proteins"/>
    <property type="match status" value="1"/>
</dbReference>